<name>A0A0E9SZT5_ANGAN</name>
<evidence type="ECO:0000313" key="1">
    <source>
        <dbReference type="EMBL" id="JAH46747.1"/>
    </source>
</evidence>
<organism evidence="1">
    <name type="scientific">Anguilla anguilla</name>
    <name type="common">European freshwater eel</name>
    <name type="synonym">Muraena anguilla</name>
    <dbReference type="NCBI Taxonomy" id="7936"/>
    <lineage>
        <taxon>Eukaryota</taxon>
        <taxon>Metazoa</taxon>
        <taxon>Chordata</taxon>
        <taxon>Craniata</taxon>
        <taxon>Vertebrata</taxon>
        <taxon>Euteleostomi</taxon>
        <taxon>Actinopterygii</taxon>
        <taxon>Neopterygii</taxon>
        <taxon>Teleostei</taxon>
        <taxon>Anguilliformes</taxon>
        <taxon>Anguillidae</taxon>
        <taxon>Anguilla</taxon>
    </lineage>
</organism>
<reference evidence="1" key="1">
    <citation type="submission" date="2014-11" db="EMBL/GenBank/DDBJ databases">
        <authorList>
            <person name="Amaro Gonzalez C."/>
        </authorList>
    </citation>
    <scope>NUCLEOTIDE SEQUENCE</scope>
</reference>
<dbReference type="EMBL" id="GBXM01061830">
    <property type="protein sequence ID" value="JAH46747.1"/>
    <property type="molecule type" value="Transcribed_RNA"/>
</dbReference>
<dbReference type="AlphaFoldDB" id="A0A0E9SZT5"/>
<sequence length="30" mass="3433">MISNPDKNHGLGMFHWQRIGLSISKCFLTT</sequence>
<proteinExistence type="predicted"/>
<protein>
    <submittedName>
        <fullName evidence="1">Uncharacterized protein</fullName>
    </submittedName>
</protein>
<reference evidence="1" key="2">
    <citation type="journal article" date="2015" name="Fish Shellfish Immunol.">
        <title>Early steps in the European eel (Anguilla anguilla)-Vibrio vulnificus interaction in the gills: Role of the RtxA13 toxin.</title>
        <authorList>
            <person name="Callol A."/>
            <person name="Pajuelo D."/>
            <person name="Ebbesson L."/>
            <person name="Teles M."/>
            <person name="MacKenzie S."/>
            <person name="Amaro C."/>
        </authorList>
    </citation>
    <scope>NUCLEOTIDE SEQUENCE</scope>
</reference>
<accession>A0A0E9SZT5</accession>